<dbReference type="Proteomes" id="UP000324222">
    <property type="component" value="Unassembled WGS sequence"/>
</dbReference>
<dbReference type="AlphaFoldDB" id="A0A5B7DYD0"/>
<dbReference type="EMBL" id="VSRR010001616">
    <property type="protein sequence ID" value="MPC26570.1"/>
    <property type="molecule type" value="Genomic_DNA"/>
</dbReference>
<gene>
    <name evidence="1" type="ORF">E2C01_019713</name>
</gene>
<evidence type="ECO:0000313" key="1">
    <source>
        <dbReference type="EMBL" id="MPC26570.1"/>
    </source>
</evidence>
<sequence>MPQTLNSSMNQLDTTFESQHRRCVGDSTFAPSLSGTLAHRGVPSRRAFTLPPGNPKLYEMQLCFVQHCESPHSPSAWSLLPLFDPLLQLHRVKPLAPKRRRSARRCILPSREELGITHPRVLQDGPHLCLIQRHGAFGVKSISHLTLESIP</sequence>
<protein>
    <submittedName>
        <fullName evidence="1">Uncharacterized protein</fullName>
    </submittedName>
</protein>
<comment type="caution">
    <text evidence="1">The sequence shown here is derived from an EMBL/GenBank/DDBJ whole genome shotgun (WGS) entry which is preliminary data.</text>
</comment>
<evidence type="ECO:0000313" key="2">
    <source>
        <dbReference type="Proteomes" id="UP000324222"/>
    </source>
</evidence>
<organism evidence="1 2">
    <name type="scientific">Portunus trituberculatus</name>
    <name type="common">Swimming crab</name>
    <name type="synonym">Neptunus trituberculatus</name>
    <dbReference type="NCBI Taxonomy" id="210409"/>
    <lineage>
        <taxon>Eukaryota</taxon>
        <taxon>Metazoa</taxon>
        <taxon>Ecdysozoa</taxon>
        <taxon>Arthropoda</taxon>
        <taxon>Crustacea</taxon>
        <taxon>Multicrustacea</taxon>
        <taxon>Malacostraca</taxon>
        <taxon>Eumalacostraca</taxon>
        <taxon>Eucarida</taxon>
        <taxon>Decapoda</taxon>
        <taxon>Pleocyemata</taxon>
        <taxon>Brachyura</taxon>
        <taxon>Eubrachyura</taxon>
        <taxon>Portunoidea</taxon>
        <taxon>Portunidae</taxon>
        <taxon>Portuninae</taxon>
        <taxon>Portunus</taxon>
    </lineage>
</organism>
<accession>A0A5B7DYD0</accession>
<proteinExistence type="predicted"/>
<keyword evidence="2" id="KW-1185">Reference proteome</keyword>
<name>A0A5B7DYD0_PORTR</name>
<reference evidence="1 2" key="1">
    <citation type="submission" date="2019-05" db="EMBL/GenBank/DDBJ databases">
        <title>Another draft genome of Portunus trituberculatus and its Hox gene families provides insights of decapod evolution.</title>
        <authorList>
            <person name="Jeong J.-H."/>
            <person name="Song I."/>
            <person name="Kim S."/>
            <person name="Choi T."/>
            <person name="Kim D."/>
            <person name="Ryu S."/>
            <person name="Kim W."/>
        </authorList>
    </citation>
    <scope>NUCLEOTIDE SEQUENCE [LARGE SCALE GENOMIC DNA]</scope>
    <source>
        <tissue evidence="1">Muscle</tissue>
    </source>
</reference>